<evidence type="ECO:0000259" key="2">
    <source>
        <dbReference type="Pfam" id="PF08924"/>
    </source>
</evidence>
<dbReference type="RefSeq" id="WP_013351244.1">
    <property type="nucleotide sequence ID" value="NC_014551.1"/>
</dbReference>
<proteinExistence type="predicted"/>
<sequence>MDEMVKKVQQWVNLVYLNRPGYVKIDENGKTGWPVIEALITGLQIEEGITSTTGTFGPATMAKCPTLSTKSDSSNEKTRNQIMILQGALYCKGYNPTGFTGTYGDGTKAAIKKFQTDAGLSNQDGIATPIIFKALLNMDAFVNVGDAKIRNIQQELNRKYYKVTGLNPCDGRYSRQTNEALIYALQVEEGIAEPTGTFGPATKSKCPTISMGSTKANFVKLLQYALYCNNRNPGRFDGIFDENMRTALIDFQRFSALPADGVAGMQTWASLLVSKGDEDRKGTACDCATPINAARAATLKSNGYKTVGRYLTGSHQMTLPELETIFAAGLSVFPIYERKSTEASYFTETQGVFDARAAIGAAKGYGFKENTIIYFTVDYDAVDGEVTSRILPYFKAIKRTFAQLNSGYQIGIYGARNVCSRVAAAGYSVSSFVCDMSSGFSGNRGYSLPTDWAFDQIKTRSIGDGLGKIEIDNNISSGKDKGVNSIVYNKENSNDYVSTTNNKFLNQLKVLYNTAVDYVTKKEGNKPNPVGNITQQANELVAQYLRKDEYDGLLWILTADFIDSDFVKIADDVLKGQEKRILIDPISKLTLDDAHMMATFNAIIHSSVGMIQDLAGWAGDLITVGGDTVKYNANYKTTYDAAIDLIGGQIGTFGLPDLLGDVDAVNLAMNTRTGIASQPVYKVFEEYYTTGYSTRYSQFFKNRFNNSFEAVTKDAEYYLNTNNPVCLEFKQHFSVNNYTQEDGQAIAQAFADCLKEKIKSE</sequence>
<feature type="domain" description="Peptidoglycan binding-like" evidence="1">
    <location>
        <begin position="79"/>
        <end position="135"/>
    </location>
</feature>
<evidence type="ECO:0000313" key="3">
    <source>
        <dbReference type="EMBL" id="CBI41729.1"/>
    </source>
</evidence>
<dbReference type="SUPFAM" id="SSF47090">
    <property type="entry name" value="PGBD-like"/>
    <property type="match status" value="2"/>
</dbReference>
<dbReference type="InterPro" id="IPR036365">
    <property type="entry name" value="PGBD-like_sf"/>
</dbReference>
<reference evidence="3 4" key="1">
    <citation type="journal article" date="2011" name="Int. J. Syst. Evol. Microbiol.">
        <title>Relationship of Bacillus amyloliquefaciens clades associated with strains DSM 7T and FZB42T: a proposal for Bacillus amyloliquefaciens subsp. amyloliquefaciens subsp. nov. and Bacillus amyloliquefaciens subsp. plantarum subsp. nov. based on complete genome sequence comparisons.</title>
        <authorList>
            <person name="Borriss R."/>
            <person name="Chen X.H."/>
            <person name="Rueckert C."/>
            <person name="Blom J."/>
            <person name="Becker A."/>
            <person name="Baumgarth B."/>
            <person name="Fan B."/>
            <person name="Pukall R."/>
            <person name="Schumann P."/>
            <person name="Sproer C."/>
            <person name="Junge H."/>
            <person name="Vater J."/>
            <person name="Puhler A."/>
            <person name="Klenk H.P."/>
        </authorList>
    </citation>
    <scope>NUCLEOTIDE SEQUENCE [LARGE SCALE GENOMIC DNA]</scope>
    <source>
        <strain evidence="4">DSM 7</strain>
    </source>
</reference>
<accession>A0A9P1JEX4</accession>
<dbReference type="Pfam" id="PF08924">
    <property type="entry name" value="Rv2525c_GlyHyd-like"/>
    <property type="match status" value="1"/>
</dbReference>
<dbReference type="Gene3D" id="1.10.101.10">
    <property type="entry name" value="PGBD-like superfamily/PGBD"/>
    <property type="match status" value="2"/>
</dbReference>
<feature type="domain" description="Peptidoglycan binding-like" evidence="1">
    <location>
        <begin position="217"/>
        <end position="271"/>
    </location>
</feature>
<dbReference type="SUPFAM" id="SSF51445">
    <property type="entry name" value="(Trans)glycosidases"/>
    <property type="match status" value="1"/>
</dbReference>
<evidence type="ECO:0000313" key="4">
    <source>
        <dbReference type="Proteomes" id="UP000006562"/>
    </source>
</evidence>
<dbReference type="InterPro" id="IPR017853">
    <property type="entry name" value="GH"/>
</dbReference>
<dbReference type="CDD" id="cd06418">
    <property type="entry name" value="GH25_BacA-like"/>
    <property type="match status" value="1"/>
</dbReference>
<dbReference type="InterPro" id="IPR002477">
    <property type="entry name" value="Peptidoglycan-bd-like"/>
</dbReference>
<keyword evidence="4" id="KW-1185">Reference proteome</keyword>
<feature type="domain" description="Rv2525c-like glycoside hydrolase-like" evidence="2">
    <location>
        <begin position="298"/>
        <end position="475"/>
    </location>
</feature>
<reference evidence="4" key="2">
    <citation type="journal article" date="2011" name="J. Biotechnol.">
        <title>Genome sequence of B. amyloliquefaciens type strain DSM7(T) reveals differences to plant-associated B. amyloliquefaciens FZB42.</title>
        <authorList>
            <person name="Ruckert C."/>
            <person name="Blom J."/>
            <person name="Chen X."/>
            <person name="Reva O."/>
            <person name="Borriss R."/>
        </authorList>
    </citation>
    <scope>NUCLEOTIDE SEQUENCE [LARGE SCALE GENOMIC DNA]</scope>
    <source>
        <strain evidence="4">DSM 7</strain>
    </source>
</reference>
<dbReference type="EMBL" id="FN597644">
    <property type="protein sequence ID" value="CBI41729.1"/>
    <property type="molecule type" value="Genomic_DNA"/>
</dbReference>
<dbReference type="AlphaFoldDB" id="A0A9P1JEX4"/>
<dbReference type="Proteomes" id="UP000006562">
    <property type="component" value="Chromosome"/>
</dbReference>
<gene>
    <name evidence="3" type="primary">fadG</name>
    <name evidence="3" type="ordered locus">BAMF_0603</name>
</gene>
<dbReference type="InterPro" id="IPR015020">
    <property type="entry name" value="Rv2525c-like_Glyco_Hydro-like"/>
</dbReference>
<dbReference type="Gene3D" id="3.20.20.80">
    <property type="entry name" value="Glycosidases"/>
    <property type="match status" value="1"/>
</dbReference>
<name>A0A9P1JEX4_BACAS</name>
<dbReference type="KEGG" id="bao:BAMF_0603"/>
<dbReference type="InterPro" id="IPR036366">
    <property type="entry name" value="PGBDSf"/>
</dbReference>
<dbReference type="Pfam" id="PF01471">
    <property type="entry name" value="PG_binding_1"/>
    <property type="match status" value="2"/>
</dbReference>
<protein>
    <submittedName>
        <fullName evidence="3">Uncharacterized protein fadG</fullName>
    </submittedName>
</protein>
<organism evidence="3 4">
    <name type="scientific">Bacillus amyloliquefaciens (strain ATCC 23350 / DSM 7 / BCRC 11601 / CCUG 28519 / NBRC 15535 / NRRL B-14393 / F)</name>
    <dbReference type="NCBI Taxonomy" id="692420"/>
    <lineage>
        <taxon>Bacteria</taxon>
        <taxon>Bacillati</taxon>
        <taxon>Bacillota</taxon>
        <taxon>Bacilli</taxon>
        <taxon>Bacillales</taxon>
        <taxon>Bacillaceae</taxon>
        <taxon>Bacillus</taxon>
        <taxon>Bacillus amyloliquefaciens group</taxon>
    </lineage>
</organism>
<evidence type="ECO:0000259" key="1">
    <source>
        <dbReference type="Pfam" id="PF01471"/>
    </source>
</evidence>